<evidence type="ECO:0000313" key="1">
    <source>
        <dbReference type="EMBL" id="KAL2642273.1"/>
    </source>
</evidence>
<dbReference type="AlphaFoldDB" id="A0ABD1Z464"/>
<accession>A0ABD1Z464</accession>
<dbReference type="EMBL" id="JBHFFA010000002">
    <property type="protein sequence ID" value="KAL2642273.1"/>
    <property type="molecule type" value="Genomic_DNA"/>
</dbReference>
<sequence length="165" mass="18856">MPCKTMEDLIDVKLIFEDSSSDSKSIEIDLSNNDSSSMDALGDVDSESDIVDDDIEDMSYLFEALLAPRYLKREGHWMKSKDFVPFVGRQVILSFETLVQMISEYEMFQNNEKCKQTSMVWQVVTLDRLGHYGNGACLDLFIFLWGISHGSVVLYTNRVLLVDCK</sequence>
<name>A0ABD1Z464_9MARC</name>
<proteinExistence type="predicted"/>
<reference evidence="1 2" key="1">
    <citation type="submission" date="2024-09" db="EMBL/GenBank/DDBJ databases">
        <title>Chromosome-scale assembly of Riccia fluitans.</title>
        <authorList>
            <person name="Paukszto L."/>
            <person name="Sawicki J."/>
            <person name="Karawczyk K."/>
            <person name="Piernik-Szablinska J."/>
            <person name="Szczecinska M."/>
            <person name="Mazdziarz M."/>
        </authorList>
    </citation>
    <scope>NUCLEOTIDE SEQUENCE [LARGE SCALE GENOMIC DNA]</scope>
    <source>
        <strain evidence="1">Rf_01</strain>
        <tissue evidence="1">Aerial parts of the thallus</tissue>
    </source>
</reference>
<organism evidence="1 2">
    <name type="scientific">Riccia fluitans</name>
    <dbReference type="NCBI Taxonomy" id="41844"/>
    <lineage>
        <taxon>Eukaryota</taxon>
        <taxon>Viridiplantae</taxon>
        <taxon>Streptophyta</taxon>
        <taxon>Embryophyta</taxon>
        <taxon>Marchantiophyta</taxon>
        <taxon>Marchantiopsida</taxon>
        <taxon>Marchantiidae</taxon>
        <taxon>Marchantiales</taxon>
        <taxon>Ricciaceae</taxon>
        <taxon>Riccia</taxon>
    </lineage>
</organism>
<keyword evidence="2" id="KW-1185">Reference proteome</keyword>
<comment type="caution">
    <text evidence="1">The sequence shown here is derived from an EMBL/GenBank/DDBJ whole genome shotgun (WGS) entry which is preliminary data.</text>
</comment>
<evidence type="ECO:0000313" key="2">
    <source>
        <dbReference type="Proteomes" id="UP001605036"/>
    </source>
</evidence>
<dbReference type="Proteomes" id="UP001605036">
    <property type="component" value="Unassembled WGS sequence"/>
</dbReference>
<protein>
    <submittedName>
        <fullName evidence="1">Uncharacterized protein</fullName>
    </submittedName>
</protein>
<gene>
    <name evidence="1" type="ORF">R1flu_009860</name>
</gene>